<gene>
    <name evidence="3" type="ORF">JIN83_10555</name>
</gene>
<keyword evidence="4" id="KW-1185">Reference proteome</keyword>
<dbReference type="SUPFAM" id="SSF52266">
    <property type="entry name" value="SGNH hydrolase"/>
    <property type="match status" value="1"/>
</dbReference>
<dbReference type="InterPro" id="IPR036514">
    <property type="entry name" value="SGNH_hydro_sf"/>
</dbReference>
<dbReference type="RefSeq" id="WP_309490014.1">
    <property type="nucleotide sequence ID" value="NZ_JAENIG010000006.1"/>
</dbReference>
<dbReference type="AlphaFoldDB" id="A0AAE2VCR6"/>
<keyword evidence="1" id="KW-0378">Hydrolase</keyword>
<dbReference type="PANTHER" id="PTHR31988">
    <property type="entry name" value="ESTERASE, PUTATIVE (DUF303)-RELATED"/>
    <property type="match status" value="1"/>
</dbReference>
<accession>A0AAE2VCR6</accession>
<dbReference type="EMBL" id="JAENIG010000006">
    <property type="protein sequence ID" value="MBK1855401.1"/>
    <property type="molecule type" value="Genomic_DNA"/>
</dbReference>
<protein>
    <recommendedName>
        <fullName evidence="2">Sialate O-acetylesterase domain-containing protein</fullName>
    </recommendedName>
</protein>
<evidence type="ECO:0000256" key="1">
    <source>
        <dbReference type="ARBA" id="ARBA00022801"/>
    </source>
</evidence>
<sequence>MKNRGLARHSLVTLLLLFVFTAGNISAKARVFLLGGQSNMAGAGLFAELKKSEQVPPEGVLIWHKNQWQKLGPGISANTGRFGPELAFGRAMRKAFPDDDIYLIKRASGGTSMHKHWTFGNGGGPLLKRFLADARAALKDLDRKKVDYQVDAMLWMQGESDADQGKGAEYEASLKEFIKEIRREFKRRDLPFIMGRIITTFDKPKGNGPLVRAAQESLAKKLKNVACFDTDDFPRINKGHYNHEGQLILGKTFAKHFLKMVADEKK</sequence>
<feature type="domain" description="Sialate O-acetylesterase" evidence="2">
    <location>
        <begin position="29"/>
        <end position="258"/>
    </location>
</feature>
<dbReference type="InterPro" id="IPR052940">
    <property type="entry name" value="Carb_Esterase_6"/>
</dbReference>
<dbReference type="Gene3D" id="3.40.50.1110">
    <property type="entry name" value="SGNH hydrolase"/>
    <property type="match status" value="1"/>
</dbReference>
<dbReference type="Pfam" id="PF03629">
    <property type="entry name" value="SASA"/>
    <property type="match status" value="1"/>
</dbReference>
<evidence type="ECO:0000313" key="4">
    <source>
        <dbReference type="Proteomes" id="UP000634206"/>
    </source>
</evidence>
<dbReference type="GO" id="GO:0016788">
    <property type="term" value="F:hydrolase activity, acting on ester bonds"/>
    <property type="evidence" value="ECO:0007669"/>
    <property type="project" value="UniProtKB-ARBA"/>
</dbReference>
<dbReference type="InterPro" id="IPR005181">
    <property type="entry name" value="SASA"/>
</dbReference>
<comment type="caution">
    <text evidence="3">The sequence shown here is derived from an EMBL/GenBank/DDBJ whole genome shotgun (WGS) entry which is preliminary data.</text>
</comment>
<dbReference type="Proteomes" id="UP000634206">
    <property type="component" value="Unassembled WGS sequence"/>
</dbReference>
<proteinExistence type="predicted"/>
<evidence type="ECO:0000313" key="3">
    <source>
        <dbReference type="EMBL" id="MBK1855401.1"/>
    </source>
</evidence>
<organism evidence="3 4">
    <name type="scientific">Oceaniferula flava</name>
    <dbReference type="NCBI Taxonomy" id="2800421"/>
    <lineage>
        <taxon>Bacteria</taxon>
        <taxon>Pseudomonadati</taxon>
        <taxon>Verrucomicrobiota</taxon>
        <taxon>Verrucomicrobiia</taxon>
        <taxon>Verrucomicrobiales</taxon>
        <taxon>Verrucomicrobiaceae</taxon>
        <taxon>Oceaniferula</taxon>
    </lineage>
</organism>
<evidence type="ECO:0000259" key="2">
    <source>
        <dbReference type="Pfam" id="PF03629"/>
    </source>
</evidence>
<dbReference type="PANTHER" id="PTHR31988:SF19">
    <property type="entry name" value="9-O-ACETYL-N-ACETYLNEURAMINIC ACID DEACETYLASE-RELATED"/>
    <property type="match status" value="1"/>
</dbReference>
<name>A0AAE2VCR6_9BACT</name>
<reference evidence="3" key="1">
    <citation type="submission" date="2021-01" db="EMBL/GenBank/DDBJ databases">
        <title>Modified the classification status of verrucomicrobia.</title>
        <authorList>
            <person name="Feng X."/>
        </authorList>
    </citation>
    <scope>NUCLEOTIDE SEQUENCE</scope>
    <source>
        <strain evidence="3">5K15</strain>
    </source>
</reference>